<evidence type="ECO:0000313" key="1">
    <source>
        <dbReference type="EMBL" id="KPC34234.1"/>
    </source>
</evidence>
<name>A0A0N0GGW7_PSESX</name>
<reference evidence="1 2" key="1">
    <citation type="submission" date="2015-07" db="EMBL/GenBank/DDBJ databases">
        <authorList>
            <person name="Noorani M."/>
        </authorList>
    </citation>
    <scope>NUCLEOTIDE SEQUENCE [LARGE SCALE GENOMIC DNA]</scope>
    <source>
        <strain evidence="1 2">0788_9</strain>
    </source>
</reference>
<dbReference type="PATRIC" id="fig|81035.3.peg.5315"/>
<dbReference type="EMBL" id="LGLN01000029">
    <property type="protein sequence ID" value="KPC34234.1"/>
    <property type="molecule type" value="Genomic_DNA"/>
</dbReference>
<dbReference type="AlphaFoldDB" id="A0A0N0GGW7"/>
<gene>
    <name evidence="1" type="ORF">ABJ99_4937</name>
</gene>
<proteinExistence type="predicted"/>
<comment type="caution">
    <text evidence="1">The sequence shown here is derived from an EMBL/GenBank/DDBJ whole genome shotgun (WGS) entry which is preliminary data.</text>
</comment>
<evidence type="ECO:0000313" key="2">
    <source>
        <dbReference type="Proteomes" id="UP000037891"/>
    </source>
</evidence>
<organism evidence="1 2">
    <name type="scientific">Pseudomonas syringae pv. cilantro</name>
    <dbReference type="NCBI Taxonomy" id="81035"/>
    <lineage>
        <taxon>Bacteria</taxon>
        <taxon>Pseudomonadati</taxon>
        <taxon>Pseudomonadota</taxon>
        <taxon>Gammaproteobacteria</taxon>
        <taxon>Pseudomonadales</taxon>
        <taxon>Pseudomonadaceae</taxon>
        <taxon>Pseudomonas</taxon>
        <taxon>Pseudomonas syringae</taxon>
    </lineage>
</organism>
<accession>A0A0N0GGW7</accession>
<reference evidence="1 2" key="2">
    <citation type="submission" date="2015-10" db="EMBL/GenBank/DDBJ databases">
        <title>Comparative genomics and high-throughput reverse genetic screens identify a new phytobacterial MAMP and an Arabidopsis receptor required for immune elicitation.</title>
        <authorList>
            <person name="Mott G.A."/>
            <person name="Thakur S."/>
            <person name="Wang P.W."/>
            <person name="Desveaux D."/>
            <person name="Guttman D.S."/>
        </authorList>
    </citation>
    <scope>NUCLEOTIDE SEQUENCE [LARGE SCALE GENOMIC DNA]</scope>
    <source>
        <strain evidence="1 2">0788_9</strain>
    </source>
</reference>
<dbReference type="RefSeq" id="WP_054084865.1">
    <property type="nucleotide sequence ID" value="NZ_LGLN01000029.1"/>
</dbReference>
<sequence length="74" mass="7954">MTQAISPQKANDALHAGQEVRLLNEAELDQVGGGIEFSAFGYTFAGGESFAPGHNYASITNSRGIPIYYTTWQS</sequence>
<dbReference type="Proteomes" id="UP000037891">
    <property type="component" value="Unassembled WGS sequence"/>
</dbReference>
<protein>
    <submittedName>
        <fullName evidence="1">Uncharacterized protein</fullName>
    </submittedName>
</protein>